<proteinExistence type="predicted"/>
<sequence>MPARCATSLIFIASLPLSAMMLRATSRMRSTRSRARFCVGVLRAAMAPGVSVSVMPDPFYECFSYFY</sequence>
<dbReference type="Proteomes" id="UP000004622">
    <property type="component" value="Unassembled WGS sequence"/>
</dbReference>
<dbReference type="EMBL" id="AJXZ01000042">
    <property type="protein sequence ID" value="EIM73160.1"/>
    <property type="molecule type" value="Genomic_DNA"/>
</dbReference>
<evidence type="ECO:0000313" key="2">
    <source>
        <dbReference type="Proteomes" id="UP000004622"/>
    </source>
</evidence>
<dbReference type="AlphaFoldDB" id="I5BUA8"/>
<dbReference type="PATRIC" id="fig|1189611.3.peg.3415"/>
<organism evidence="1 2">
    <name type="scientific">Nitratireductor aquibiodomus RA22</name>
    <dbReference type="NCBI Taxonomy" id="1189611"/>
    <lineage>
        <taxon>Bacteria</taxon>
        <taxon>Pseudomonadati</taxon>
        <taxon>Pseudomonadota</taxon>
        <taxon>Alphaproteobacteria</taxon>
        <taxon>Hyphomicrobiales</taxon>
        <taxon>Phyllobacteriaceae</taxon>
        <taxon>Nitratireductor</taxon>
    </lineage>
</organism>
<comment type="caution">
    <text evidence="1">The sequence shown here is derived from an EMBL/GenBank/DDBJ whole genome shotgun (WGS) entry which is preliminary data.</text>
</comment>
<evidence type="ECO:0000313" key="1">
    <source>
        <dbReference type="EMBL" id="EIM73160.1"/>
    </source>
</evidence>
<gene>
    <name evidence="1" type="ORF">A33O_16899</name>
</gene>
<reference evidence="1 2" key="1">
    <citation type="journal article" date="2012" name="J. Bacteriol.">
        <title>Genome Sequence of Nitratireductor aquibiodomus Strain RA22.</title>
        <authorList>
            <person name="Singh A."/>
            <person name="Jangir P.K."/>
            <person name="Kumari C."/>
            <person name="Sharma R."/>
        </authorList>
    </citation>
    <scope>NUCLEOTIDE SEQUENCE [LARGE SCALE GENOMIC DNA]</scope>
    <source>
        <strain evidence="1 2">RA22</strain>
    </source>
</reference>
<protein>
    <submittedName>
        <fullName evidence="1">Uncharacterized protein</fullName>
    </submittedName>
</protein>
<name>I5BUA8_9HYPH</name>
<accession>I5BUA8</accession>